<name>A0ABZ2KC44_9BACT</name>
<evidence type="ECO:0000313" key="1">
    <source>
        <dbReference type="EMBL" id="WXA95002.1"/>
    </source>
</evidence>
<organism evidence="1 2">
    <name type="scientific">Pendulispora brunnea</name>
    <dbReference type="NCBI Taxonomy" id="2905690"/>
    <lineage>
        <taxon>Bacteria</taxon>
        <taxon>Pseudomonadati</taxon>
        <taxon>Myxococcota</taxon>
        <taxon>Myxococcia</taxon>
        <taxon>Myxococcales</taxon>
        <taxon>Sorangiineae</taxon>
        <taxon>Pendulisporaceae</taxon>
        <taxon>Pendulispora</taxon>
    </lineage>
</organism>
<sequence>MSAVGVLACSSLLDVKDLPALSKDAGVDAPPAPPSFCQKLQTPVTFCRDFDDGQSFYDGFTRVSESPNRLTVDEANVVSPPFALLSEVAHKEDQRSMMVRKFPGLPKEIRLSFDLFMEKGPVSPVNASIAHLDFAPDTANHHSLEFKITTNSGEVSEFLGAAGYADSPFTGPKPVEGKWQRYDIHVDVEKRHLTVALEGTTTVDTNLEGPWPKAEVLLSVGIFWVKEQNVSVIVRHDNIVLDLK</sequence>
<dbReference type="EMBL" id="CP089982">
    <property type="protein sequence ID" value="WXA95002.1"/>
    <property type="molecule type" value="Genomic_DNA"/>
</dbReference>
<proteinExistence type="predicted"/>
<accession>A0ABZ2KC44</accession>
<gene>
    <name evidence="1" type="ORF">LZC95_52355</name>
</gene>
<evidence type="ECO:0008006" key="3">
    <source>
        <dbReference type="Google" id="ProtNLM"/>
    </source>
</evidence>
<keyword evidence="2" id="KW-1185">Reference proteome</keyword>
<evidence type="ECO:0000313" key="2">
    <source>
        <dbReference type="Proteomes" id="UP001379533"/>
    </source>
</evidence>
<protein>
    <recommendedName>
        <fullName evidence="3">Glycoside hydrolase 131 catalytic N-terminal domain-containing protein</fullName>
    </recommendedName>
</protein>
<dbReference type="RefSeq" id="WP_394845612.1">
    <property type="nucleotide sequence ID" value="NZ_CP089982.1"/>
</dbReference>
<dbReference type="Proteomes" id="UP001379533">
    <property type="component" value="Chromosome"/>
</dbReference>
<reference evidence="1 2" key="1">
    <citation type="submission" date="2021-12" db="EMBL/GenBank/DDBJ databases">
        <title>Discovery of the Pendulisporaceae a myxobacterial family with distinct sporulation behavior and unique specialized metabolism.</title>
        <authorList>
            <person name="Garcia R."/>
            <person name="Popoff A."/>
            <person name="Bader C.D."/>
            <person name="Loehr J."/>
            <person name="Walesch S."/>
            <person name="Walt C."/>
            <person name="Boldt J."/>
            <person name="Bunk B."/>
            <person name="Haeckl F.J.F.P.J."/>
            <person name="Gunesch A.P."/>
            <person name="Birkelbach J."/>
            <person name="Nuebel U."/>
            <person name="Pietschmann T."/>
            <person name="Bach T."/>
            <person name="Mueller R."/>
        </authorList>
    </citation>
    <scope>NUCLEOTIDE SEQUENCE [LARGE SCALE GENOMIC DNA]</scope>
    <source>
        <strain evidence="1 2">MSr12523</strain>
    </source>
</reference>